<reference evidence="2" key="2">
    <citation type="journal article" date="2023" name="IMA Fungus">
        <title>Comparative genomic study of the Penicillium genus elucidates a diverse pangenome and 15 lateral gene transfer events.</title>
        <authorList>
            <person name="Petersen C."/>
            <person name="Sorensen T."/>
            <person name="Nielsen M.R."/>
            <person name="Sondergaard T.E."/>
            <person name="Sorensen J.L."/>
            <person name="Fitzpatrick D.A."/>
            <person name="Frisvad J.C."/>
            <person name="Nielsen K.L."/>
        </authorList>
    </citation>
    <scope>NUCLEOTIDE SEQUENCE</scope>
    <source>
        <strain evidence="2">IBT 29677</strain>
    </source>
</reference>
<comment type="caution">
    <text evidence="2">The sequence shown here is derived from an EMBL/GenBank/DDBJ whole genome shotgun (WGS) entry which is preliminary data.</text>
</comment>
<dbReference type="EMBL" id="JAPZBU010000004">
    <property type="protein sequence ID" value="KAJ5408903.1"/>
    <property type="molecule type" value="Genomic_DNA"/>
</dbReference>
<dbReference type="RefSeq" id="XP_056493218.1">
    <property type="nucleotide sequence ID" value="XM_056627423.1"/>
</dbReference>
<sequence length="435" mass="48864">MSSKRGTPPNLIPTPPRHLGGPRKRGRALDSPSQSKRQKIEEGLKRPSKPKAKQETRKILPLANPHRVRETTQIRSNSVKAESKSPPRIGYSTSSRRTAASDSSEHSSGSQDEDGNRKKKHNEDDDPYRDYGSPDDDFEIEAQFDKEHAKSQAGVERRNLVNEITQEKARRMAKAVRVPTNSKMGDGERNLYLELALRGCKPVMYHHWKTDFSTLPESLFSSEEPRANELEEIIFKTKTRSEFHAIKAMKELLDLGGQVRDCGILTAVYPPEVIRKVIAKYIRWAIDDAGLQTNSDTLPFHIIYAQQLGQPTVETVTKVVKKLTKLALQHRSAYEGIKDVYWPTLVGYVICGPIATILSLDSNPSSPAWGGAVDKRVKYMGQFDLTEPDQDVWNSLALAISVIHVRETMLKLAATYSGPRAPFFRGQNSDFSDDD</sequence>
<accession>A0A9W9W9P6</accession>
<name>A0A9W9W9P6_9EURO</name>
<gene>
    <name evidence="2" type="ORF">N7509_002786</name>
</gene>
<evidence type="ECO:0000313" key="3">
    <source>
        <dbReference type="Proteomes" id="UP001147747"/>
    </source>
</evidence>
<dbReference type="GeneID" id="81366403"/>
<protein>
    <submittedName>
        <fullName evidence="2">Uncharacterized protein</fullName>
    </submittedName>
</protein>
<keyword evidence="3" id="KW-1185">Reference proteome</keyword>
<dbReference type="AlphaFoldDB" id="A0A9W9W9P6"/>
<organism evidence="2 3">
    <name type="scientific">Penicillium cosmopolitanum</name>
    <dbReference type="NCBI Taxonomy" id="1131564"/>
    <lineage>
        <taxon>Eukaryota</taxon>
        <taxon>Fungi</taxon>
        <taxon>Dikarya</taxon>
        <taxon>Ascomycota</taxon>
        <taxon>Pezizomycotina</taxon>
        <taxon>Eurotiomycetes</taxon>
        <taxon>Eurotiomycetidae</taxon>
        <taxon>Eurotiales</taxon>
        <taxon>Aspergillaceae</taxon>
        <taxon>Penicillium</taxon>
    </lineage>
</organism>
<evidence type="ECO:0000313" key="2">
    <source>
        <dbReference type="EMBL" id="KAJ5408903.1"/>
    </source>
</evidence>
<feature type="region of interest" description="Disordered" evidence="1">
    <location>
        <begin position="1"/>
        <end position="137"/>
    </location>
</feature>
<evidence type="ECO:0000256" key="1">
    <source>
        <dbReference type="SAM" id="MobiDB-lite"/>
    </source>
</evidence>
<dbReference type="Proteomes" id="UP001147747">
    <property type="component" value="Unassembled WGS sequence"/>
</dbReference>
<feature type="compositionally biased region" description="Low complexity" evidence="1">
    <location>
        <begin position="92"/>
        <end position="110"/>
    </location>
</feature>
<reference evidence="2" key="1">
    <citation type="submission" date="2022-12" db="EMBL/GenBank/DDBJ databases">
        <authorList>
            <person name="Petersen C."/>
        </authorList>
    </citation>
    <scope>NUCLEOTIDE SEQUENCE</scope>
    <source>
        <strain evidence="2">IBT 29677</strain>
    </source>
</reference>
<dbReference type="OrthoDB" id="5286775at2759"/>
<proteinExistence type="predicted"/>